<keyword evidence="11" id="KW-0482">Metalloprotease</keyword>
<evidence type="ECO:0000256" key="5">
    <source>
        <dbReference type="ARBA" id="ARBA00022525"/>
    </source>
</evidence>
<dbReference type="PROSITE" id="PS00132">
    <property type="entry name" value="CARBOXYPEPT_ZN_1"/>
    <property type="match status" value="1"/>
</dbReference>
<evidence type="ECO:0000256" key="3">
    <source>
        <dbReference type="ARBA" id="ARBA00004613"/>
    </source>
</evidence>
<dbReference type="OrthoDB" id="3626597at2759"/>
<comment type="similarity">
    <text evidence="4 14">Belongs to the peptidase M14 family.</text>
</comment>
<evidence type="ECO:0000256" key="7">
    <source>
        <dbReference type="ARBA" id="ARBA00022670"/>
    </source>
</evidence>
<feature type="signal peptide" evidence="15">
    <location>
        <begin position="1"/>
        <end position="16"/>
    </location>
</feature>
<dbReference type="EMBL" id="GL377302">
    <property type="protein sequence ID" value="EFJ03858.1"/>
    <property type="molecule type" value="Genomic_DNA"/>
</dbReference>
<feature type="active site" description="Proton donor/acceptor" evidence="14">
    <location>
        <position position="405"/>
    </location>
</feature>
<dbReference type="AlphaFoldDB" id="D8PRQ8"/>
<dbReference type="OMA" id="WSYDSGI"/>
<evidence type="ECO:0000313" key="18">
    <source>
        <dbReference type="Proteomes" id="UP000007431"/>
    </source>
</evidence>
<dbReference type="MEROPS" id="M14.014"/>
<accession>D8PRQ8</accession>
<dbReference type="GeneID" id="9594556"/>
<gene>
    <name evidence="17" type="ORF">SCHCODRAFT_64748</name>
</gene>
<keyword evidence="6" id="KW-0121">Carboxypeptidase</keyword>
<sequence length="440" mass="47699">MFAWPALASLVVSCAALQQAADYASRYDGVRVLRVPTGGQADALNALVDSYGLMRWDTRASHIDVQVPKDAYADFANAVASLGANATEGMEMMVMHEDLGASIREESAGLAEFRRPEVSDQGLVGLVSDSWFLSYHSYADHLQFLDDLVATYPNNSATFTSGTSYEGNTITGINIYGSGGPGSAPAVVIHGTVHAREWIATMVTENFAYSLLANYTSGDEDTIGFLEKYDIYIIPNVNPDGFIYTQEEERLWRKTRNPPPSGSTCYGVDINRNWPHASWNQSSGASTNPCAEDYKGPSAGSTVEVQGLAAFLDERANSTAGGKMYMDVHSYSQLFMSAYGWTCSQATVNADELNALTSGFADALGEVYGTEYDSGPICQTIYPVSGDSVDYAYDNSGIVYSFTPELRDTGRYGFVLPANQILPTSIETYAGLRYLLANMK</sequence>
<protein>
    <recommendedName>
        <fullName evidence="13">Carboxypeptidase M14A</fullName>
    </recommendedName>
</protein>
<feature type="chain" id="PRO_5003120292" description="Carboxypeptidase M14A" evidence="15">
    <location>
        <begin position="17"/>
        <end position="440"/>
    </location>
</feature>
<reference evidence="17 18" key="1">
    <citation type="journal article" date="2010" name="Nat. Biotechnol.">
        <title>Genome sequence of the model mushroom Schizophyllum commune.</title>
        <authorList>
            <person name="Ohm R.A."/>
            <person name="de Jong J.F."/>
            <person name="Lugones L.G."/>
            <person name="Aerts A."/>
            <person name="Kothe E."/>
            <person name="Stajich J.E."/>
            <person name="de Vries R.P."/>
            <person name="Record E."/>
            <person name="Levasseur A."/>
            <person name="Baker S.E."/>
            <person name="Bartholomew K.A."/>
            <person name="Coutinho P.M."/>
            <person name="Erdmann S."/>
            <person name="Fowler T.J."/>
            <person name="Gathman A.C."/>
            <person name="Lombard V."/>
            <person name="Henrissat B."/>
            <person name="Knabe N."/>
            <person name="Kuees U."/>
            <person name="Lilly W.W."/>
            <person name="Lindquist E."/>
            <person name="Lucas S."/>
            <person name="Magnuson J.K."/>
            <person name="Piumi F."/>
            <person name="Raudaskoski M."/>
            <person name="Salamov A."/>
            <person name="Schmutz J."/>
            <person name="Schwarze F.W.M.R."/>
            <person name="vanKuyk P.A."/>
            <person name="Horton J.S."/>
            <person name="Grigoriev I.V."/>
            <person name="Woesten H.A.B."/>
        </authorList>
    </citation>
    <scope>NUCLEOTIDE SEQUENCE [LARGE SCALE GENOMIC DNA]</scope>
    <source>
        <strain evidence="18">H4-8 / FGSC 9210</strain>
    </source>
</reference>
<evidence type="ECO:0000256" key="13">
    <source>
        <dbReference type="ARBA" id="ARBA00081330"/>
    </source>
</evidence>
<evidence type="ECO:0000256" key="11">
    <source>
        <dbReference type="ARBA" id="ARBA00023049"/>
    </source>
</evidence>
<dbReference type="PRINTS" id="PR00765">
    <property type="entry name" value="CRBOXYPTASEA"/>
</dbReference>
<keyword evidence="18" id="KW-1185">Reference proteome</keyword>
<dbReference type="eggNOG" id="KOG2650">
    <property type="taxonomic scope" value="Eukaryota"/>
</dbReference>
<feature type="domain" description="Peptidase M14" evidence="16">
    <location>
        <begin position="134"/>
        <end position="439"/>
    </location>
</feature>
<keyword evidence="10" id="KW-0862">Zinc</keyword>
<evidence type="ECO:0000256" key="2">
    <source>
        <dbReference type="ARBA" id="ARBA00003091"/>
    </source>
</evidence>
<dbReference type="VEuPathDB" id="FungiDB:SCHCODRAFT_02610732"/>
<dbReference type="Gene3D" id="3.40.630.10">
    <property type="entry name" value="Zn peptidases"/>
    <property type="match status" value="1"/>
</dbReference>
<dbReference type="GO" id="GO:0004181">
    <property type="term" value="F:metallocarboxypeptidase activity"/>
    <property type="evidence" value="ECO:0007669"/>
    <property type="project" value="InterPro"/>
</dbReference>
<dbReference type="SMART" id="SM00631">
    <property type="entry name" value="Zn_pept"/>
    <property type="match status" value="1"/>
</dbReference>
<keyword evidence="15" id="KW-0732">Signal</keyword>
<dbReference type="Proteomes" id="UP000007431">
    <property type="component" value="Unassembled WGS sequence"/>
</dbReference>
<dbReference type="PROSITE" id="PS52035">
    <property type="entry name" value="PEPTIDASE_M14"/>
    <property type="match status" value="1"/>
</dbReference>
<dbReference type="Pfam" id="PF00246">
    <property type="entry name" value="Peptidase_M14"/>
    <property type="match status" value="1"/>
</dbReference>
<dbReference type="GO" id="GO:0006508">
    <property type="term" value="P:proteolysis"/>
    <property type="evidence" value="ECO:0007669"/>
    <property type="project" value="UniProtKB-KW"/>
</dbReference>
<dbReference type="InterPro" id="IPR057246">
    <property type="entry name" value="CARBOXYPEPT_ZN_1"/>
</dbReference>
<comment type="cofactor">
    <cofactor evidence="1">
        <name>Zn(2+)</name>
        <dbReference type="ChEBI" id="CHEBI:29105"/>
    </cofactor>
</comment>
<keyword evidence="12" id="KW-1015">Disulfide bond</keyword>
<dbReference type="SUPFAM" id="SSF53187">
    <property type="entry name" value="Zn-dependent exopeptidases"/>
    <property type="match status" value="1"/>
</dbReference>
<keyword evidence="7" id="KW-0645">Protease</keyword>
<evidence type="ECO:0000256" key="10">
    <source>
        <dbReference type="ARBA" id="ARBA00022833"/>
    </source>
</evidence>
<dbReference type="FunFam" id="3.40.630.10:FF:000040">
    <property type="entry name" value="zinc carboxypeptidase"/>
    <property type="match status" value="1"/>
</dbReference>
<evidence type="ECO:0000313" key="17">
    <source>
        <dbReference type="EMBL" id="EFJ03858.1"/>
    </source>
</evidence>
<evidence type="ECO:0000256" key="8">
    <source>
        <dbReference type="ARBA" id="ARBA00022723"/>
    </source>
</evidence>
<keyword evidence="8" id="KW-0479">Metal-binding</keyword>
<keyword evidence="5" id="KW-0964">Secreted</keyword>
<comment type="subcellular location">
    <subcellularLocation>
        <location evidence="3">Secreted</location>
    </subcellularLocation>
</comment>
<evidence type="ECO:0000256" key="9">
    <source>
        <dbReference type="ARBA" id="ARBA00022801"/>
    </source>
</evidence>
<comment type="function">
    <text evidence="2">Extracellular metalloprotease that contributes to pathogenicity.</text>
</comment>
<evidence type="ECO:0000256" key="4">
    <source>
        <dbReference type="ARBA" id="ARBA00005988"/>
    </source>
</evidence>
<dbReference type="InParanoid" id="D8PRQ8"/>
<evidence type="ECO:0000256" key="15">
    <source>
        <dbReference type="SAM" id="SignalP"/>
    </source>
</evidence>
<dbReference type="KEGG" id="scm:SCHCO_02610732"/>
<dbReference type="InterPro" id="IPR000834">
    <property type="entry name" value="Peptidase_M14"/>
</dbReference>
<proteinExistence type="inferred from homology"/>
<evidence type="ECO:0000256" key="14">
    <source>
        <dbReference type="PROSITE-ProRule" id="PRU01379"/>
    </source>
</evidence>
<dbReference type="PANTHER" id="PTHR11705:SF143">
    <property type="entry name" value="SLL0236 PROTEIN"/>
    <property type="match status" value="1"/>
</dbReference>
<evidence type="ECO:0000259" key="16">
    <source>
        <dbReference type="PROSITE" id="PS52035"/>
    </source>
</evidence>
<dbReference type="PANTHER" id="PTHR11705">
    <property type="entry name" value="PROTEASE FAMILY M14 CARBOXYPEPTIDASE A,B"/>
    <property type="match status" value="1"/>
</dbReference>
<dbReference type="SUPFAM" id="SSF54897">
    <property type="entry name" value="Protease propeptides/inhibitors"/>
    <property type="match status" value="1"/>
</dbReference>
<evidence type="ECO:0000256" key="6">
    <source>
        <dbReference type="ARBA" id="ARBA00022645"/>
    </source>
</evidence>
<dbReference type="RefSeq" id="XP_003038760.1">
    <property type="nucleotide sequence ID" value="XM_003038714.1"/>
</dbReference>
<dbReference type="CDD" id="cd03860">
    <property type="entry name" value="M14_CP_A-B_like"/>
    <property type="match status" value="1"/>
</dbReference>
<dbReference type="GO" id="GO:0005615">
    <property type="term" value="C:extracellular space"/>
    <property type="evidence" value="ECO:0007669"/>
    <property type="project" value="TreeGrafter"/>
</dbReference>
<name>D8PRQ8_SCHCM</name>
<evidence type="ECO:0000256" key="1">
    <source>
        <dbReference type="ARBA" id="ARBA00001947"/>
    </source>
</evidence>
<organism evidence="18">
    <name type="scientific">Schizophyllum commune (strain H4-8 / FGSC 9210)</name>
    <name type="common">Split gill fungus</name>
    <dbReference type="NCBI Taxonomy" id="578458"/>
    <lineage>
        <taxon>Eukaryota</taxon>
        <taxon>Fungi</taxon>
        <taxon>Dikarya</taxon>
        <taxon>Basidiomycota</taxon>
        <taxon>Agaricomycotina</taxon>
        <taxon>Agaricomycetes</taxon>
        <taxon>Agaricomycetidae</taxon>
        <taxon>Agaricales</taxon>
        <taxon>Schizophyllaceae</taxon>
        <taxon>Schizophyllum</taxon>
    </lineage>
</organism>
<keyword evidence="9" id="KW-0378">Hydrolase</keyword>
<evidence type="ECO:0000256" key="12">
    <source>
        <dbReference type="ARBA" id="ARBA00023157"/>
    </source>
</evidence>
<dbReference type="HOGENOM" id="CLU_019326_1_1_1"/>
<dbReference type="GO" id="GO:0008270">
    <property type="term" value="F:zinc ion binding"/>
    <property type="evidence" value="ECO:0007669"/>
    <property type="project" value="InterPro"/>
</dbReference>